<accession>A0ABR3GX35</accession>
<dbReference type="Proteomes" id="UP001447188">
    <property type="component" value="Unassembled WGS sequence"/>
</dbReference>
<sequence length="268" mass="30044">MLTNTADVDKALDDFQKSGMDVLRIWGFADFTGSQGQTTAFQTWSGSTPTINTGATGLGRLDYIVAAARARNIRLVIPFVNNWQDYGGMDKYVQSMVPGGTHDLFYTNANIKTAYKNYIRAVVTRYSASDPAIFAWQLANEVDNEAYLRLPNIDYGTFHLYVSSWSKTYAWGDQWIKDHAAVATSIGKPMVFEEYGVPRASGQRLSVLRTWHNLVLANAIAGDMYWQFGTVLPSAGRTHDDTNTIFTDDAEYNELVVQYVPRMEARNV</sequence>
<keyword evidence="2" id="KW-1185">Reference proteome</keyword>
<dbReference type="SUPFAM" id="SSF51445">
    <property type="entry name" value="(Trans)glycosidases"/>
    <property type="match status" value="1"/>
</dbReference>
<name>A0ABR3GX35_9PEZI</name>
<dbReference type="PANTHER" id="PTHR31451:SF39">
    <property type="entry name" value="MANNAN ENDO-1,4-BETA-MANNOSIDASE 1"/>
    <property type="match status" value="1"/>
</dbReference>
<gene>
    <name evidence="1" type="ORF">Q9L58_000397</name>
</gene>
<evidence type="ECO:0000313" key="2">
    <source>
        <dbReference type="Proteomes" id="UP001447188"/>
    </source>
</evidence>
<dbReference type="InterPro" id="IPR017853">
    <property type="entry name" value="GH"/>
</dbReference>
<dbReference type="Gene3D" id="3.20.20.80">
    <property type="entry name" value="Glycosidases"/>
    <property type="match status" value="2"/>
</dbReference>
<evidence type="ECO:0000313" key="1">
    <source>
        <dbReference type="EMBL" id="KAL0640428.1"/>
    </source>
</evidence>
<dbReference type="InterPro" id="IPR045053">
    <property type="entry name" value="MAN-like"/>
</dbReference>
<proteinExistence type="predicted"/>
<dbReference type="PANTHER" id="PTHR31451">
    <property type="match status" value="1"/>
</dbReference>
<organism evidence="1 2">
    <name type="scientific">Discina gigas</name>
    <dbReference type="NCBI Taxonomy" id="1032678"/>
    <lineage>
        <taxon>Eukaryota</taxon>
        <taxon>Fungi</taxon>
        <taxon>Dikarya</taxon>
        <taxon>Ascomycota</taxon>
        <taxon>Pezizomycotina</taxon>
        <taxon>Pezizomycetes</taxon>
        <taxon>Pezizales</taxon>
        <taxon>Discinaceae</taxon>
        <taxon>Discina</taxon>
    </lineage>
</organism>
<protein>
    <submittedName>
        <fullName evidence="1">Uncharacterized protein</fullName>
    </submittedName>
</protein>
<comment type="caution">
    <text evidence="1">The sequence shown here is derived from an EMBL/GenBank/DDBJ whole genome shotgun (WGS) entry which is preliminary data.</text>
</comment>
<reference evidence="1 2" key="1">
    <citation type="submission" date="2024-02" db="EMBL/GenBank/DDBJ databases">
        <title>Discinaceae phylogenomics.</title>
        <authorList>
            <person name="Dirks A.C."/>
            <person name="James T.Y."/>
        </authorList>
    </citation>
    <scope>NUCLEOTIDE SEQUENCE [LARGE SCALE GENOMIC DNA]</scope>
    <source>
        <strain evidence="1 2">ACD0624</strain>
    </source>
</reference>
<dbReference type="EMBL" id="JBBBZM010000003">
    <property type="protein sequence ID" value="KAL0640428.1"/>
    <property type="molecule type" value="Genomic_DNA"/>
</dbReference>